<evidence type="ECO:0000313" key="2">
    <source>
        <dbReference type="Proteomes" id="UP000215509"/>
    </source>
</evidence>
<gene>
    <name evidence="1" type="ORF">CF651_01560</name>
</gene>
<organism evidence="1 2">
    <name type="scientific">Paenibacillus rigui</name>
    <dbReference type="NCBI Taxonomy" id="554312"/>
    <lineage>
        <taxon>Bacteria</taxon>
        <taxon>Bacillati</taxon>
        <taxon>Bacillota</taxon>
        <taxon>Bacilli</taxon>
        <taxon>Bacillales</taxon>
        <taxon>Paenibacillaceae</taxon>
        <taxon>Paenibacillus</taxon>
    </lineage>
</organism>
<accession>A0A229UW92</accession>
<protein>
    <recommendedName>
        <fullName evidence="3">DUF1868 domain-containing protein</fullName>
    </recommendedName>
</protein>
<keyword evidence="2" id="KW-1185">Reference proteome</keyword>
<dbReference type="Gene3D" id="3.90.1140.10">
    <property type="entry name" value="Cyclic phosphodiesterase"/>
    <property type="match status" value="1"/>
</dbReference>
<comment type="caution">
    <text evidence="1">The sequence shown here is derived from an EMBL/GenBank/DDBJ whole genome shotgun (WGS) entry which is preliminary data.</text>
</comment>
<dbReference type="InterPro" id="IPR009097">
    <property type="entry name" value="Cyclic_Pdiesterase"/>
</dbReference>
<dbReference type="SUPFAM" id="SSF55144">
    <property type="entry name" value="LigT-like"/>
    <property type="match status" value="1"/>
</dbReference>
<dbReference type="Proteomes" id="UP000215509">
    <property type="component" value="Unassembled WGS sequence"/>
</dbReference>
<evidence type="ECO:0008006" key="3">
    <source>
        <dbReference type="Google" id="ProtNLM"/>
    </source>
</evidence>
<sequence length="248" mass="28214">MLNGAFVQSLENHYRRDLSEQPLEWTVSPALHHKITEDGRMQAFYGATTVLKLNEEDKLKCRAVGERLFEGLSLPLVTILPETYHLTVHALSNPYNVPGGTTELVLADIARREETVAVLFRNVREMYGGEKIRMRALGPSTNGKDVVSLKFVPSQDRDAKLLCDLFQRLESLLPLQKPYVPHVSLAYFLPRPYNAGQIAALYNRLRELDSDAFRFELTLDVMEMAYQLHSHMNDFRDIFTVGSVGLHP</sequence>
<dbReference type="EMBL" id="NMQW01000002">
    <property type="protein sequence ID" value="OXM87827.1"/>
    <property type="molecule type" value="Genomic_DNA"/>
</dbReference>
<name>A0A229UW92_9BACL</name>
<dbReference type="AlphaFoldDB" id="A0A229UW92"/>
<evidence type="ECO:0000313" key="1">
    <source>
        <dbReference type="EMBL" id="OXM87827.1"/>
    </source>
</evidence>
<reference evidence="1 2" key="1">
    <citation type="submission" date="2017-07" db="EMBL/GenBank/DDBJ databases">
        <title>Genome sequencing and assembly of Paenibacillus rigui.</title>
        <authorList>
            <person name="Mayilraj S."/>
        </authorList>
    </citation>
    <scope>NUCLEOTIDE SEQUENCE [LARGE SCALE GENOMIC DNA]</scope>
    <source>
        <strain evidence="1 2">JCM 16352</strain>
    </source>
</reference>
<proteinExistence type="predicted"/>